<evidence type="ECO:0000313" key="3">
    <source>
        <dbReference type="Proteomes" id="UP001556367"/>
    </source>
</evidence>
<protein>
    <submittedName>
        <fullName evidence="2">Uncharacterized protein</fullName>
    </submittedName>
</protein>
<accession>A0ABR3IYP1</accession>
<dbReference type="Proteomes" id="UP001556367">
    <property type="component" value="Unassembled WGS sequence"/>
</dbReference>
<organism evidence="2 3">
    <name type="scientific">Hohenbuehelia grisea</name>
    <dbReference type="NCBI Taxonomy" id="104357"/>
    <lineage>
        <taxon>Eukaryota</taxon>
        <taxon>Fungi</taxon>
        <taxon>Dikarya</taxon>
        <taxon>Basidiomycota</taxon>
        <taxon>Agaricomycotina</taxon>
        <taxon>Agaricomycetes</taxon>
        <taxon>Agaricomycetidae</taxon>
        <taxon>Agaricales</taxon>
        <taxon>Pleurotineae</taxon>
        <taxon>Pleurotaceae</taxon>
        <taxon>Hohenbuehelia</taxon>
    </lineage>
</organism>
<evidence type="ECO:0000256" key="1">
    <source>
        <dbReference type="SAM" id="MobiDB-lite"/>
    </source>
</evidence>
<feature type="compositionally biased region" description="Basic residues" evidence="1">
    <location>
        <begin position="1"/>
        <end position="14"/>
    </location>
</feature>
<sequence>MSPPSRGKRPKKYSVSKDLNSNSSQRRSKRLAKTNRALEIRGTSQTSDDDTSETYETGKANLEDSQPRPIVLQKGSKVDVNQLHVSARNKSGSSGLTIKLPARKKLVPHISETPRSDSPHPQPVLPSILDPFDIRLDRVSYKELISDGEPSLEAINNAIDQFVSSVLGAVNSWVGSKRSRASKRAPLAGSHQQLLDLLQTPSLLAESRDPILDVLLHERIATTILHAFYQFDYSVCLPMLNRSRGTADDVYDRVRSTGESV</sequence>
<evidence type="ECO:0000313" key="2">
    <source>
        <dbReference type="EMBL" id="KAL0948383.1"/>
    </source>
</evidence>
<keyword evidence="3" id="KW-1185">Reference proteome</keyword>
<proteinExistence type="predicted"/>
<comment type="caution">
    <text evidence="2">The sequence shown here is derived from an EMBL/GenBank/DDBJ whole genome shotgun (WGS) entry which is preliminary data.</text>
</comment>
<dbReference type="EMBL" id="JASNQZ010000014">
    <property type="protein sequence ID" value="KAL0948383.1"/>
    <property type="molecule type" value="Genomic_DNA"/>
</dbReference>
<gene>
    <name evidence="2" type="ORF">HGRIS_010965</name>
</gene>
<feature type="region of interest" description="Disordered" evidence="1">
    <location>
        <begin position="1"/>
        <end position="69"/>
    </location>
</feature>
<reference evidence="3" key="1">
    <citation type="submission" date="2024-06" db="EMBL/GenBank/DDBJ databases">
        <title>Multi-omics analyses provide insights into the biosynthesis of the anticancer antibiotic pleurotin in Hohenbuehelia grisea.</title>
        <authorList>
            <person name="Weaver J.A."/>
            <person name="Alberti F."/>
        </authorList>
    </citation>
    <scope>NUCLEOTIDE SEQUENCE [LARGE SCALE GENOMIC DNA]</scope>
    <source>
        <strain evidence="3">T-177</strain>
    </source>
</reference>
<name>A0ABR3IYP1_9AGAR</name>